<evidence type="ECO:0000313" key="2">
    <source>
        <dbReference type="Proteomes" id="UP000805193"/>
    </source>
</evidence>
<dbReference type="EMBL" id="JABSTQ010010733">
    <property type="protein sequence ID" value="KAG0418511.1"/>
    <property type="molecule type" value="Genomic_DNA"/>
</dbReference>
<dbReference type="Proteomes" id="UP000805193">
    <property type="component" value="Unassembled WGS sequence"/>
</dbReference>
<keyword evidence="2" id="KW-1185">Reference proteome</keyword>
<proteinExistence type="predicted"/>
<name>A0AC60PF92_IXOPE</name>
<comment type="caution">
    <text evidence="1">The sequence shown here is derived from an EMBL/GenBank/DDBJ whole genome shotgun (WGS) entry which is preliminary data.</text>
</comment>
<accession>A0AC60PF92</accession>
<evidence type="ECO:0000313" key="1">
    <source>
        <dbReference type="EMBL" id="KAG0418511.1"/>
    </source>
</evidence>
<gene>
    <name evidence="1" type="ORF">HPB47_004783</name>
</gene>
<sequence>MDVASSSSGVKKKQRAKHCFVPGGTAGYRSAREKHTLFAVPKDPVLFSQWDRNIPRGDTHHQENFAVCALHFDERYIERYFSGVSLDPFEILRYETMNDVLGFVASC</sequence>
<protein>
    <submittedName>
        <fullName evidence="1">Uncharacterized protein</fullName>
    </submittedName>
</protein>
<reference evidence="1 2" key="1">
    <citation type="journal article" date="2020" name="Cell">
        <title>Large-Scale Comparative Analyses of Tick Genomes Elucidate Their Genetic Diversity and Vector Capacities.</title>
        <authorList>
            <consortium name="Tick Genome and Microbiome Consortium (TIGMIC)"/>
            <person name="Jia N."/>
            <person name="Wang J."/>
            <person name="Shi W."/>
            <person name="Du L."/>
            <person name="Sun Y."/>
            <person name="Zhan W."/>
            <person name="Jiang J.F."/>
            <person name="Wang Q."/>
            <person name="Zhang B."/>
            <person name="Ji P."/>
            <person name="Bell-Sakyi L."/>
            <person name="Cui X.M."/>
            <person name="Yuan T.T."/>
            <person name="Jiang B.G."/>
            <person name="Yang W.F."/>
            <person name="Lam T.T."/>
            <person name="Chang Q.C."/>
            <person name="Ding S.J."/>
            <person name="Wang X.J."/>
            <person name="Zhu J.G."/>
            <person name="Ruan X.D."/>
            <person name="Zhao L."/>
            <person name="Wei J.T."/>
            <person name="Ye R.Z."/>
            <person name="Que T.C."/>
            <person name="Du C.H."/>
            <person name="Zhou Y.H."/>
            <person name="Cheng J.X."/>
            <person name="Dai P.F."/>
            <person name="Guo W.B."/>
            <person name="Han X.H."/>
            <person name="Huang E.J."/>
            <person name="Li L.F."/>
            <person name="Wei W."/>
            <person name="Gao Y.C."/>
            <person name="Liu J.Z."/>
            <person name="Shao H.Z."/>
            <person name="Wang X."/>
            <person name="Wang C.C."/>
            <person name="Yang T.C."/>
            <person name="Huo Q.B."/>
            <person name="Li W."/>
            <person name="Chen H.Y."/>
            <person name="Chen S.E."/>
            <person name="Zhou L.G."/>
            <person name="Ni X.B."/>
            <person name="Tian J.H."/>
            <person name="Sheng Y."/>
            <person name="Liu T."/>
            <person name="Pan Y.S."/>
            <person name="Xia L.Y."/>
            <person name="Li J."/>
            <person name="Zhao F."/>
            <person name="Cao W.C."/>
        </authorList>
    </citation>
    <scope>NUCLEOTIDE SEQUENCE [LARGE SCALE GENOMIC DNA]</scope>
    <source>
        <strain evidence="1">Iper-2018</strain>
    </source>
</reference>
<organism evidence="1 2">
    <name type="scientific">Ixodes persulcatus</name>
    <name type="common">Taiga tick</name>
    <dbReference type="NCBI Taxonomy" id="34615"/>
    <lineage>
        <taxon>Eukaryota</taxon>
        <taxon>Metazoa</taxon>
        <taxon>Ecdysozoa</taxon>
        <taxon>Arthropoda</taxon>
        <taxon>Chelicerata</taxon>
        <taxon>Arachnida</taxon>
        <taxon>Acari</taxon>
        <taxon>Parasitiformes</taxon>
        <taxon>Ixodida</taxon>
        <taxon>Ixodoidea</taxon>
        <taxon>Ixodidae</taxon>
        <taxon>Ixodinae</taxon>
        <taxon>Ixodes</taxon>
    </lineage>
</organism>